<dbReference type="KEGG" id="rmn:TK49_17945"/>
<dbReference type="Gene3D" id="6.10.10.10">
    <property type="entry name" value="Flagellar export chaperone, C-terminal domain"/>
    <property type="match status" value="1"/>
</dbReference>
<name>A0AAJ4ZQB7_9RALS</name>
<dbReference type="InterPro" id="IPR001029">
    <property type="entry name" value="Flagellin_N"/>
</dbReference>
<dbReference type="EMBL" id="UGVE01000002">
    <property type="protein sequence ID" value="SUE36044.1"/>
    <property type="molecule type" value="Genomic_DNA"/>
</dbReference>
<comment type="similarity">
    <text evidence="1 3">Belongs to the bacterial flagellin family.</text>
</comment>
<dbReference type="GO" id="GO:0009288">
    <property type="term" value="C:bacterial-type flagellum"/>
    <property type="evidence" value="ECO:0007669"/>
    <property type="project" value="UniProtKB-SubCell"/>
</dbReference>
<evidence type="ECO:0000259" key="4">
    <source>
        <dbReference type="Pfam" id="PF00669"/>
    </source>
</evidence>
<gene>
    <name evidence="6" type="primary">hag</name>
    <name evidence="6" type="ORF">NCTC10894_04062</name>
</gene>
<keyword evidence="6" id="KW-0969">Cilium</keyword>
<dbReference type="InterPro" id="IPR046358">
    <property type="entry name" value="Flagellin_C"/>
</dbReference>
<evidence type="ECO:0000259" key="5">
    <source>
        <dbReference type="Pfam" id="PF00700"/>
    </source>
</evidence>
<dbReference type="GeneID" id="34793274"/>
<sequence length="275" mass="28458">MSLSLNTNISSLQTQQALSQSQSALQTSLQRLSTGLRVNSAKDDAAAYAVASSLTTTLNSQTQGIQNANNAQSYLQTADSYLGQVENNLQRMRQLAVEANNGGLSAADQANLDKEYQQLATANKNIATNANYNGNKLFDGTVASVTFQYGQNATTDSATITNVNLSAYGSFTGAGTSVTSAANATAAQTAIDTDLTALKSARASLGAQQSGLTSTINTLTSNNTALSAAKSAMVDTDYAAETSNMTRQNILQQAGTAMLAQANSAPNSILNLLKG</sequence>
<organism evidence="6 7">
    <name type="scientific">Ralstonia mannitolilytica</name>
    <dbReference type="NCBI Taxonomy" id="105219"/>
    <lineage>
        <taxon>Bacteria</taxon>
        <taxon>Pseudomonadati</taxon>
        <taxon>Pseudomonadota</taxon>
        <taxon>Betaproteobacteria</taxon>
        <taxon>Burkholderiales</taxon>
        <taxon>Burkholderiaceae</taxon>
        <taxon>Ralstonia</taxon>
    </lineage>
</organism>
<dbReference type="Gene3D" id="6.10.280.190">
    <property type="match status" value="1"/>
</dbReference>
<dbReference type="InterPro" id="IPR001492">
    <property type="entry name" value="Flagellin"/>
</dbReference>
<keyword evidence="2 3" id="KW-0975">Bacterial flagellum</keyword>
<dbReference type="AlphaFoldDB" id="A0AAJ4ZQB7"/>
<dbReference type="PRINTS" id="PR00207">
    <property type="entry name" value="FLAGELLIN"/>
</dbReference>
<dbReference type="SUPFAM" id="SSF64518">
    <property type="entry name" value="Phase 1 flagellin"/>
    <property type="match status" value="1"/>
</dbReference>
<keyword evidence="6" id="KW-0966">Cell projection</keyword>
<evidence type="ECO:0000256" key="1">
    <source>
        <dbReference type="ARBA" id="ARBA00005709"/>
    </source>
</evidence>
<dbReference type="Proteomes" id="UP000255008">
    <property type="component" value="Unassembled WGS sequence"/>
</dbReference>
<evidence type="ECO:0000313" key="7">
    <source>
        <dbReference type="Proteomes" id="UP000255008"/>
    </source>
</evidence>
<keyword evidence="6" id="KW-0282">Flagellum</keyword>
<evidence type="ECO:0000313" key="6">
    <source>
        <dbReference type="EMBL" id="SUE36044.1"/>
    </source>
</evidence>
<proteinExistence type="inferred from homology"/>
<dbReference type="GO" id="GO:0005198">
    <property type="term" value="F:structural molecule activity"/>
    <property type="evidence" value="ECO:0007669"/>
    <property type="project" value="UniProtKB-UniRule"/>
</dbReference>
<reference evidence="6 7" key="1">
    <citation type="submission" date="2018-06" db="EMBL/GenBank/DDBJ databases">
        <authorList>
            <consortium name="Pathogen Informatics"/>
            <person name="Doyle S."/>
        </authorList>
    </citation>
    <scope>NUCLEOTIDE SEQUENCE [LARGE SCALE GENOMIC DNA]</scope>
    <source>
        <strain evidence="6 7">NCTC10894</strain>
    </source>
</reference>
<evidence type="ECO:0000256" key="2">
    <source>
        <dbReference type="ARBA" id="ARBA00023143"/>
    </source>
</evidence>
<keyword evidence="3" id="KW-0964">Secreted</keyword>
<dbReference type="Pfam" id="PF00700">
    <property type="entry name" value="Flagellin_C"/>
    <property type="match status" value="1"/>
</dbReference>
<dbReference type="PANTHER" id="PTHR42792">
    <property type="entry name" value="FLAGELLIN"/>
    <property type="match status" value="1"/>
</dbReference>
<dbReference type="RefSeq" id="WP_045218676.1">
    <property type="nucleotide sequence ID" value="NZ_BAAAEC010000011.1"/>
</dbReference>
<feature type="domain" description="Flagellin C-terminal" evidence="5">
    <location>
        <begin position="190"/>
        <end position="273"/>
    </location>
</feature>
<comment type="function">
    <text evidence="3">Flagellin is the subunit protein which polymerizes to form the filaments of bacterial flagella.</text>
</comment>
<dbReference type="InterPro" id="IPR042187">
    <property type="entry name" value="Flagellin_C_sub2"/>
</dbReference>
<evidence type="ECO:0000256" key="3">
    <source>
        <dbReference type="RuleBase" id="RU362073"/>
    </source>
</evidence>
<protein>
    <recommendedName>
        <fullName evidence="3">Flagellin</fullName>
    </recommendedName>
</protein>
<dbReference type="Pfam" id="PF00669">
    <property type="entry name" value="Flagellin_N"/>
    <property type="match status" value="1"/>
</dbReference>
<dbReference type="PANTHER" id="PTHR42792:SF2">
    <property type="entry name" value="FLAGELLIN"/>
    <property type="match status" value="1"/>
</dbReference>
<comment type="caution">
    <text evidence="6">The sequence shown here is derived from an EMBL/GenBank/DDBJ whole genome shotgun (WGS) entry which is preliminary data.</text>
</comment>
<feature type="domain" description="Flagellin N-terminal" evidence="4">
    <location>
        <begin position="6"/>
        <end position="141"/>
    </location>
</feature>
<accession>A0AAJ4ZQB7</accession>
<comment type="subcellular location">
    <subcellularLocation>
        <location evidence="3">Secreted</location>
    </subcellularLocation>
    <subcellularLocation>
        <location evidence="3">Bacterial flagellum</location>
    </subcellularLocation>
</comment>
<dbReference type="Gene3D" id="1.20.1330.10">
    <property type="entry name" value="f41 fragment of flagellin, N-terminal domain"/>
    <property type="match status" value="1"/>
</dbReference>
<dbReference type="GO" id="GO:0005576">
    <property type="term" value="C:extracellular region"/>
    <property type="evidence" value="ECO:0007669"/>
    <property type="project" value="UniProtKB-SubCell"/>
</dbReference>